<dbReference type="InterPro" id="IPR050436">
    <property type="entry name" value="IsdA"/>
</dbReference>
<evidence type="ECO:0000313" key="14">
    <source>
        <dbReference type="Proteomes" id="UP000550736"/>
    </source>
</evidence>
<reference evidence="11 12" key="1">
    <citation type="journal article" date="2019" name="Sci. Transl. Med.">
        <title>Quorum sensing between bacterial species on the skin protects against epidermal injury in atopic dermatitis.</title>
        <authorList>
            <person name="Williams M.R."/>
        </authorList>
    </citation>
    <scope>NUCLEOTIDE SEQUENCE [LARGE SCALE GENOMIC DNA]</scope>
    <source>
        <strain evidence="11 12">H8</strain>
    </source>
</reference>
<evidence type="ECO:0000313" key="10">
    <source>
        <dbReference type="EMBL" id="NMK96707.1"/>
    </source>
</evidence>
<feature type="compositionally biased region" description="Polar residues" evidence="6">
    <location>
        <begin position="225"/>
        <end position="237"/>
    </location>
</feature>
<dbReference type="EMBL" id="JABBMI010000058">
    <property type="protein sequence ID" value="NMK54314.1"/>
    <property type="molecule type" value="Genomic_DNA"/>
</dbReference>
<feature type="compositionally biased region" description="Polar residues" evidence="6">
    <location>
        <begin position="244"/>
        <end position="256"/>
    </location>
</feature>
<evidence type="ECO:0000256" key="6">
    <source>
        <dbReference type="SAM" id="MobiDB-lite"/>
    </source>
</evidence>
<evidence type="ECO:0000313" key="12">
    <source>
        <dbReference type="Proteomes" id="UP000291949"/>
    </source>
</evidence>
<protein>
    <submittedName>
        <fullName evidence="10">Iron transporter</fullName>
    </submittedName>
</protein>
<evidence type="ECO:0000256" key="7">
    <source>
        <dbReference type="SAM" id="Phobius"/>
    </source>
</evidence>
<evidence type="ECO:0000313" key="9">
    <source>
        <dbReference type="EMBL" id="NMK54314.1"/>
    </source>
</evidence>
<keyword evidence="4" id="KW-0732">Signal</keyword>
<dbReference type="Gene3D" id="2.60.40.1850">
    <property type="match status" value="1"/>
</dbReference>
<dbReference type="AlphaFoldDB" id="A0A7X9WA65"/>
<organism evidence="10 14">
    <name type="scientific">Staphylococcus capitis</name>
    <dbReference type="NCBI Taxonomy" id="29388"/>
    <lineage>
        <taxon>Bacteria</taxon>
        <taxon>Bacillati</taxon>
        <taxon>Bacillota</taxon>
        <taxon>Bacilli</taxon>
        <taxon>Bacillales</taxon>
        <taxon>Staphylococcaceae</taxon>
        <taxon>Staphylococcus</taxon>
    </lineage>
</organism>
<evidence type="ECO:0000256" key="4">
    <source>
        <dbReference type="ARBA" id="ARBA00022729"/>
    </source>
</evidence>
<dbReference type="Proteomes" id="UP000291949">
    <property type="component" value="Unassembled WGS sequence"/>
</dbReference>
<keyword evidence="7" id="KW-0472">Membrane</keyword>
<feature type="domain" description="NEAT" evidence="8">
    <location>
        <begin position="57"/>
        <end position="178"/>
    </location>
</feature>
<dbReference type="PANTHER" id="PTHR37824">
    <property type="entry name" value="IRON-REGULATED SURFACE DETERMINANT PROTEIN C"/>
    <property type="match status" value="1"/>
</dbReference>
<feature type="compositionally biased region" description="Polar residues" evidence="6">
    <location>
        <begin position="263"/>
        <end position="290"/>
    </location>
</feature>
<proteinExistence type="predicted"/>
<gene>
    <name evidence="11" type="ORF">EQ811_02660</name>
    <name evidence="10" type="ORF">HHM13_01145</name>
    <name evidence="9" type="ORF">HHM24_06025</name>
</gene>
<dbReference type="RefSeq" id="WP_030065241.1">
    <property type="nucleotide sequence ID" value="NZ_CP042341.1"/>
</dbReference>
<keyword evidence="5" id="KW-0572">Peptidoglycan-anchor</keyword>
<keyword evidence="7" id="KW-0812">Transmembrane</keyword>
<evidence type="ECO:0000256" key="2">
    <source>
        <dbReference type="ARBA" id="ARBA00022512"/>
    </source>
</evidence>
<dbReference type="InterPro" id="IPR006635">
    <property type="entry name" value="NEAT_dom"/>
</dbReference>
<dbReference type="Proteomes" id="UP000550736">
    <property type="component" value="Unassembled WGS sequence"/>
</dbReference>
<keyword evidence="3" id="KW-0964">Secreted</keyword>
<name>A0A7X9WA65_STACP</name>
<feature type="compositionally biased region" description="Basic and acidic residues" evidence="6">
    <location>
        <begin position="176"/>
        <end position="224"/>
    </location>
</feature>
<evidence type="ECO:0000256" key="5">
    <source>
        <dbReference type="ARBA" id="ARBA00023088"/>
    </source>
</evidence>
<dbReference type="SMART" id="SM00725">
    <property type="entry name" value="NEAT"/>
    <property type="match status" value="1"/>
</dbReference>
<sequence>MMKLFVIAFTLGISLNNDTYQVKADDKNLSSADYYIKESFEKDKNHAKRHSDHQQIRNKIEQTIEFYVRKQNNRDVSHMDEYVKHPGYIVNDGNQTYFVMTLLNREWWESYKFYQHDKELKVSIVNEDKEQDTVTIQIPLINIKEEVKSRIHIKIPSIHYDHTYTTYIVMKHSEKNDEKVNHKDAQNNKSNQFDDKESLRKNLKTEEGQFNEIKNENSHLKESKQSTQQDMSSNQIINREEQNKFSNSNSNLSIKPSTDKPSSDSLNRTNSNTPASLNTNTNSRYSQLPQLNPFKKEKDKPNPSFNRDADKKKVAKKDHNEDVLPNHRNTYYLLGSVILLAILALIATYFVKRKSESKK</sequence>
<dbReference type="EMBL" id="JABBLX010000001">
    <property type="protein sequence ID" value="NMK96707.1"/>
    <property type="molecule type" value="Genomic_DNA"/>
</dbReference>
<feature type="region of interest" description="Disordered" evidence="6">
    <location>
        <begin position="176"/>
        <end position="321"/>
    </location>
</feature>
<reference evidence="13 14" key="2">
    <citation type="submission" date="2020-04" db="EMBL/GenBank/DDBJ databases">
        <title>The Epidemiology and Molecular Characteristics of Linezolid-Resistant Staphylococcus capitis in Huashan Hospital, Shanghai.</title>
        <authorList>
            <person name="Ding L."/>
            <person name="Li P."/>
            <person name="Yang Y."/>
            <person name="Lin D."/>
            <person name="Xu X."/>
        </authorList>
    </citation>
    <scope>NUCLEOTIDE SEQUENCE [LARGE SCALE GENOMIC DNA]</scope>
    <source>
        <strain evidence="10 14">12-86</strain>
        <strain evidence="9 13">17-84</strain>
    </source>
</reference>
<evidence type="ECO:0000256" key="1">
    <source>
        <dbReference type="ARBA" id="ARBA00004168"/>
    </source>
</evidence>
<dbReference type="Proteomes" id="UP000538955">
    <property type="component" value="Unassembled WGS sequence"/>
</dbReference>
<evidence type="ECO:0000313" key="11">
    <source>
        <dbReference type="EMBL" id="TBW77986.1"/>
    </source>
</evidence>
<feature type="transmembrane region" description="Helical" evidence="7">
    <location>
        <begin position="331"/>
        <end position="351"/>
    </location>
</feature>
<keyword evidence="2" id="KW-0134">Cell wall</keyword>
<keyword evidence="13" id="KW-1185">Reference proteome</keyword>
<comment type="caution">
    <text evidence="10">The sequence shown here is derived from an EMBL/GenBank/DDBJ whole genome shotgun (WGS) entry which is preliminary data.</text>
</comment>
<comment type="subcellular location">
    <subcellularLocation>
        <location evidence="1">Secreted</location>
        <location evidence="1">Cell wall</location>
        <topology evidence="1">Peptidoglycan-anchor</topology>
    </subcellularLocation>
</comment>
<accession>A0A7X9WA65</accession>
<dbReference type="PANTHER" id="PTHR37824:SF1">
    <property type="entry name" value="IRON-REGULATED SURFACE DETERMINANT PROTEIN C"/>
    <property type="match status" value="1"/>
</dbReference>
<dbReference type="PROSITE" id="PS50978">
    <property type="entry name" value="NEAT"/>
    <property type="match status" value="1"/>
</dbReference>
<dbReference type="Pfam" id="PF05031">
    <property type="entry name" value="NEAT"/>
    <property type="match status" value="1"/>
</dbReference>
<dbReference type="CDD" id="cd06920">
    <property type="entry name" value="NEAT"/>
    <property type="match status" value="1"/>
</dbReference>
<evidence type="ECO:0000256" key="3">
    <source>
        <dbReference type="ARBA" id="ARBA00022525"/>
    </source>
</evidence>
<evidence type="ECO:0000259" key="8">
    <source>
        <dbReference type="PROSITE" id="PS50978"/>
    </source>
</evidence>
<dbReference type="SUPFAM" id="SSF158911">
    <property type="entry name" value="NEAT domain-like"/>
    <property type="match status" value="1"/>
</dbReference>
<keyword evidence="7" id="KW-1133">Transmembrane helix</keyword>
<evidence type="ECO:0000313" key="13">
    <source>
        <dbReference type="Proteomes" id="UP000538955"/>
    </source>
</evidence>
<dbReference type="InterPro" id="IPR037250">
    <property type="entry name" value="NEAT_dom_sf"/>
</dbReference>
<dbReference type="EMBL" id="SCHC01000001">
    <property type="protein sequence ID" value="TBW77986.1"/>
    <property type="molecule type" value="Genomic_DNA"/>
</dbReference>
<feature type="compositionally biased region" description="Basic and acidic residues" evidence="6">
    <location>
        <begin position="294"/>
        <end position="321"/>
    </location>
</feature>